<reference evidence="1" key="1">
    <citation type="submission" date="2023-01" db="EMBL/GenBank/DDBJ databases">
        <title>Genome assembly of the deep-sea coral Lophelia pertusa.</title>
        <authorList>
            <person name="Herrera S."/>
            <person name="Cordes E."/>
        </authorList>
    </citation>
    <scope>NUCLEOTIDE SEQUENCE</scope>
    <source>
        <strain evidence="1">USNM1676648</strain>
        <tissue evidence="1">Polyp</tissue>
    </source>
</reference>
<protein>
    <submittedName>
        <fullName evidence="1">Uncharacterized protein</fullName>
    </submittedName>
</protein>
<sequence length="142" mass="16726">MIPPTEFHLEKSADKQANALRYRSGDDNYYLAVEKSGQVKLRKLDGFPSEDKYFFRIKSIGPEIETFHTFKSLKTEEYLHCGNDGNLFMNVVKTFDNGKPTDRKTWFRWFNYLSSSTTQSTHKHGVQYREEYIRKSDESCTE</sequence>
<dbReference type="AlphaFoldDB" id="A0A9W9ZTE9"/>
<proteinExistence type="predicted"/>
<organism evidence="1 2">
    <name type="scientific">Desmophyllum pertusum</name>
    <dbReference type="NCBI Taxonomy" id="174260"/>
    <lineage>
        <taxon>Eukaryota</taxon>
        <taxon>Metazoa</taxon>
        <taxon>Cnidaria</taxon>
        <taxon>Anthozoa</taxon>
        <taxon>Hexacorallia</taxon>
        <taxon>Scleractinia</taxon>
        <taxon>Caryophylliina</taxon>
        <taxon>Caryophylliidae</taxon>
        <taxon>Desmophyllum</taxon>
    </lineage>
</organism>
<gene>
    <name evidence="1" type="ORF">OS493_000847</name>
</gene>
<comment type="caution">
    <text evidence="1">The sequence shown here is derived from an EMBL/GenBank/DDBJ whole genome shotgun (WGS) entry which is preliminary data.</text>
</comment>
<keyword evidence="2" id="KW-1185">Reference proteome</keyword>
<dbReference type="EMBL" id="MU825873">
    <property type="protein sequence ID" value="KAJ7387516.1"/>
    <property type="molecule type" value="Genomic_DNA"/>
</dbReference>
<accession>A0A9W9ZTE9</accession>
<dbReference type="OrthoDB" id="6015474at2759"/>
<name>A0A9W9ZTE9_9CNID</name>
<dbReference type="Proteomes" id="UP001163046">
    <property type="component" value="Unassembled WGS sequence"/>
</dbReference>
<evidence type="ECO:0000313" key="2">
    <source>
        <dbReference type="Proteomes" id="UP001163046"/>
    </source>
</evidence>
<evidence type="ECO:0000313" key="1">
    <source>
        <dbReference type="EMBL" id="KAJ7387516.1"/>
    </source>
</evidence>